<dbReference type="PANTHER" id="PTHR46503:SF9">
    <property type="entry name" value="INTER ALPHA-TRYPSIN INHIBITOR, HEAVY CHAIN-LIKE PROTEIN"/>
    <property type="match status" value="1"/>
</dbReference>
<dbReference type="PANTHER" id="PTHR46503">
    <property type="entry name" value="INTER-ALPHA-TRYPSIN INHIBITOR HEAVY CHAIN-LIKE PROTEIN"/>
    <property type="match status" value="1"/>
</dbReference>
<dbReference type="STRING" id="57577.A0A2K3MJF7"/>
<dbReference type="Gene3D" id="3.40.50.410">
    <property type="entry name" value="von Willebrand factor, type A domain"/>
    <property type="match status" value="1"/>
</dbReference>
<protein>
    <recommendedName>
        <fullName evidence="3">VWFA domain-containing protein</fullName>
    </recommendedName>
</protein>
<evidence type="ECO:0000313" key="2">
    <source>
        <dbReference type="Proteomes" id="UP000236291"/>
    </source>
</evidence>
<dbReference type="EMBL" id="ASHM01064375">
    <property type="protein sequence ID" value="PNX90912.1"/>
    <property type="molecule type" value="Genomic_DNA"/>
</dbReference>
<comment type="caution">
    <text evidence="1">The sequence shown here is derived from an EMBL/GenBank/DDBJ whole genome shotgun (WGS) entry which is preliminary data.</text>
</comment>
<gene>
    <name evidence="1" type="ORF">L195_g047040</name>
</gene>
<name>A0A2K3MJF7_TRIPR</name>
<dbReference type="InterPro" id="IPR036465">
    <property type="entry name" value="vWFA_dom_sf"/>
</dbReference>
<dbReference type="Proteomes" id="UP000236291">
    <property type="component" value="Unassembled WGS sequence"/>
</dbReference>
<reference evidence="1 2" key="2">
    <citation type="journal article" date="2017" name="Front. Plant Sci.">
        <title>Gene Classification and Mining of Molecular Markers Useful in Red Clover (Trifolium pratense) Breeding.</title>
        <authorList>
            <person name="Istvanek J."/>
            <person name="Dluhosova J."/>
            <person name="Dluhos P."/>
            <person name="Patkova L."/>
            <person name="Nedelnik J."/>
            <person name="Repkova J."/>
        </authorList>
    </citation>
    <scope>NUCLEOTIDE SEQUENCE [LARGE SCALE GENOMIC DNA]</scope>
    <source>
        <strain evidence="2">cv. Tatra</strain>
        <tissue evidence="1">Young leaves</tissue>
    </source>
</reference>
<dbReference type="ExpressionAtlas" id="A0A2K3MJF7">
    <property type="expression patterns" value="baseline"/>
</dbReference>
<organism evidence="1 2">
    <name type="scientific">Trifolium pratense</name>
    <name type="common">Red clover</name>
    <dbReference type="NCBI Taxonomy" id="57577"/>
    <lineage>
        <taxon>Eukaryota</taxon>
        <taxon>Viridiplantae</taxon>
        <taxon>Streptophyta</taxon>
        <taxon>Embryophyta</taxon>
        <taxon>Tracheophyta</taxon>
        <taxon>Spermatophyta</taxon>
        <taxon>Magnoliopsida</taxon>
        <taxon>eudicotyledons</taxon>
        <taxon>Gunneridae</taxon>
        <taxon>Pentapetalae</taxon>
        <taxon>rosids</taxon>
        <taxon>fabids</taxon>
        <taxon>Fabales</taxon>
        <taxon>Fabaceae</taxon>
        <taxon>Papilionoideae</taxon>
        <taxon>50 kb inversion clade</taxon>
        <taxon>NPAAA clade</taxon>
        <taxon>Hologalegina</taxon>
        <taxon>IRL clade</taxon>
        <taxon>Trifolieae</taxon>
        <taxon>Trifolium</taxon>
    </lineage>
</organism>
<feature type="non-terminal residue" evidence="1">
    <location>
        <position position="75"/>
    </location>
</feature>
<reference evidence="1 2" key="1">
    <citation type="journal article" date="2014" name="Am. J. Bot.">
        <title>Genome assembly and annotation for red clover (Trifolium pratense; Fabaceae).</title>
        <authorList>
            <person name="Istvanek J."/>
            <person name="Jaros M."/>
            <person name="Krenek A."/>
            <person name="Repkova J."/>
        </authorList>
    </citation>
    <scope>NUCLEOTIDE SEQUENCE [LARGE SCALE GENOMIC DNA]</scope>
    <source>
        <strain evidence="2">cv. Tatra</strain>
        <tissue evidence="1">Young leaves</tissue>
    </source>
</reference>
<evidence type="ECO:0008006" key="3">
    <source>
        <dbReference type="Google" id="ProtNLM"/>
    </source>
</evidence>
<dbReference type="SUPFAM" id="SSF53300">
    <property type="entry name" value="vWA-like"/>
    <property type="match status" value="1"/>
</dbReference>
<evidence type="ECO:0000313" key="1">
    <source>
        <dbReference type="EMBL" id="PNX90912.1"/>
    </source>
</evidence>
<accession>A0A2K3MJF7</accession>
<proteinExistence type="predicted"/>
<dbReference type="AlphaFoldDB" id="A0A2K3MJF7"/>
<sequence>MRGTPLENAKNALLASLSQLNLQDTFNIIAFNGEAYLFSPSMVTATKEAILKASTWVDTTFIANGGTNIMHPLTQ</sequence>